<dbReference type="EMBL" id="AMWX01000012">
    <property type="protein sequence ID" value="EKO36109.1"/>
    <property type="molecule type" value="Genomic_DNA"/>
</dbReference>
<dbReference type="STRING" id="1208365.B273_0589"/>
<organism evidence="4 5">
    <name type="scientific">SAR86 cluster bacterium SAR86E</name>
    <dbReference type="NCBI Taxonomy" id="1208365"/>
    <lineage>
        <taxon>Bacteria</taxon>
        <taxon>Pseudomonadati</taxon>
        <taxon>Pseudomonadota</taxon>
        <taxon>Gammaproteobacteria</taxon>
        <taxon>SAR86 cluster</taxon>
    </lineage>
</organism>
<protein>
    <submittedName>
        <fullName evidence="4">NADH(P)-binding protein, PF13460 family</fullName>
    </submittedName>
</protein>
<dbReference type="Pfam" id="PF01370">
    <property type="entry name" value="Epimerase"/>
    <property type="match status" value="1"/>
</dbReference>
<dbReference type="Proteomes" id="UP000010310">
    <property type="component" value="Unassembled WGS sequence"/>
</dbReference>
<keyword evidence="2" id="KW-0119">Carbohydrate metabolism</keyword>
<evidence type="ECO:0000256" key="2">
    <source>
        <dbReference type="ARBA" id="ARBA00023277"/>
    </source>
</evidence>
<gene>
    <name evidence="4" type="ORF">B273_0589</name>
</gene>
<dbReference type="InterPro" id="IPR001509">
    <property type="entry name" value="Epimerase_deHydtase"/>
</dbReference>
<name>K6G4H5_9GAMM</name>
<dbReference type="PANTHER" id="PTHR43103:SF3">
    <property type="entry name" value="ADP-L-GLYCERO-D-MANNO-HEPTOSE-6-EPIMERASE"/>
    <property type="match status" value="1"/>
</dbReference>
<evidence type="ECO:0000259" key="3">
    <source>
        <dbReference type="Pfam" id="PF01370"/>
    </source>
</evidence>
<evidence type="ECO:0000313" key="5">
    <source>
        <dbReference type="Proteomes" id="UP000010310"/>
    </source>
</evidence>
<dbReference type="Gene3D" id="3.40.50.720">
    <property type="entry name" value="NAD(P)-binding Rossmann-like Domain"/>
    <property type="match status" value="1"/>
</dbReference>
<accession>K6G4H5</accession>
<keyword evidence="1" id="KW-0521">NADP</keyword>
<evidence type="ECO:0000313" key="4">
    <source>
        <dbReference type="EMBL" id="EKO36109.1"/>
    </source>
</evidence>
<sequence>MIIAVSGASGSLGKDLTKFIEAQGHDVIRISSSLVPDNYSSFSFNDLVKQKISRKIDIFFHLASLNENITEENIFKEIELTNAVLDCLPTMNCTNLIFYSTTKVYGDNSYKYSILDELSPAIPNCSYGRAKKLCEDLVMDRSRESKLNFLILRLPPVLNYSTKSNIGKLISLSKKIPLVSFVQGNKNKRSFISSENIEEMTLKILQKPQLISHNSIYNLADHGHISLNELLRAGGSKKIFLIPNIIFFFFKTIPIFRNILLKLYGNFQVDNSKITAELSVKLNTTSECISNKFK</sequence>
<dbReference type="PANTHER" id="PTHR43103">
    <property type="entry name" value="NUCLEOSIDE-DIPHOSPHATE-SUGAR EPIMERASE"/>
    <property type="match status" value="1"/>
</dbReference>
<proteinExistence type="predicted"/>
<comment type="caution">
    <text evidence="4">The sequence shown here is derived from an EMBL/GenBank/DDBJ whole genome shotgun (WGS) entry which is preliminary data.</text>
</comment>
<dbReference type="AlphaFoldDB" id="K6G4H5"/>
<keyword evidence="5" id="KW-1185">Reference proteome</keyword>
<dbReference type="SUPFAM" id="SSF51735">
    <property type="entry name" value="NAD(P)-binding Rossmann-fold domains"/>
    <property type="match status" value="1"/>
</dbReference>
<evidence type="ECO:0000256" key="1">
    <source>
        <dbReference type="ARBA" id="ARBA00022857"/>
    </source>
</evidence>
<dbReference type="InterPro" id="IPR036291">
    <property type="entry name" value="NAD(P)-bd_dom_sf"/>
</dbReference>
<feature type="domain" description="NAD-dependent epimerase/dehydratase" evidence="3">
    <location>
        <begin position="3"/>
        <end position="220"/>
    </location>
</feature>
<reference evidence="4 5" key="1">
    <citation type="submission" date="2012-09" db="EMBL/GenBank/DDBJ databases">
        <authorList>
            <person name="Dupont C.L."/>
            <person name="Rusch D.B."/>
            <person name="Lombardo M.-J."/>
            <person name="Novotny M."/>
            <person name="Yee-Greenbaum J."/>
            <person name="Laskin R."/>
        </authorList>
    </citation>
    <scope>NUCLEOTIDE SEQUENCE [LARGE SCALE GENOMIC DNA]</scope>
    <source>
        <strain evidence="4">SAR86E</strain>
    </source>
</reference>